<dbReference type="AlphaFoldDB" id="A0A0F9EU09"/>
<gene>
    <name evidence="2" type="ORF">LCGC14_2034160</name>
</gene>
<proteinExistence type="predicted"/>
<feature type="region of interest" description="Disordered" evidence="1">
    <location>
        <begin position="22"/>
        <end position="64"/>
    </location>
</feature>
<feature type="non-terminal residue" evidence="2">
    <location>
        <position position="1"/>
    </location>
</feature>
<sequence length="64" mass="6957">LCGPLSGRPLPVDAVYFHHFTGPDHPHRRTVCRGQEMDQGQHSGDRPVLQGGAGEHRAPHVRGA</sequence>
<name>A0A0F9EU09_9ZZZZ</name>
<protein>
    <submittedName>
        <fullName evidence="2">Uncharacterized protein</fullName>
    </submittedName>
</protein>
<organism evidence="2">
    <name type="scientific">marine sediment metagenome</name>
    <dbReference type="NCBI Taxonomy" id="412755"/>
    <lineage>
        <taxon>unclassified sequences</taxon>
        <taxon>metagenomes</taxon>
        <taxon>ecological metagenomes</taxon>
    </lineage>
</organism>
<evidence type="ECO:0000313" key="2">
    <source>
        <dbReference type="EMBL" id="KKL77509.1"/>
    </source>
</evidence>
<reference evidence="2" key="1">
    <citation type="journal article" date="2015" name="Nature">
        <title>Complex archaea that bridge the gap between prokaryotes and eukaryotes.</title>
        <authorList>
            <person name="Spang A."/>
            <person name="Saw J.H."/>
            <person name="Jorgensen S.L."/>
            <person name="Zaremba-Niedzwiedzka K."/>
            <person name="Martijn J."/>
            <person name="Lind A.E."/>
            <person name="van Eijk R."/>
            <person name="Schleper C."/>
            <person name="Guy L."/>
            <person name="Ettema T.J."/>
        </authorList>
    </citation>
    <scope>NUCLEOTIDE SEQUENCE</scope>
</reference>
<evidence type="ECO:0000256" key="1">
    <source>
        <dbReference type="SAM" id="MobiDB-lite"/>
    </source>
</evidence>
<accession>A0A0F9EU09</accession>
<comment type="caution">
    <text evidence="2">The sequence shown here is derived from an EMBL/GenBank/DDBJ whole genome shotgun (WGS) entry which is preliminary data.</text>
</comment>
<dbReference type="EMBL" id="LAZR01023730">
    <property type="protein sequence ID" value="KKL77509.1"/>
    <property type="molecule type" value="Genomic_DNA"/>
</dbReference>